<keyword evidence="9" id="KW-1185">Reference proteome</keyword>
<dbReference type="Proteomes" id="UP000015268">
    <property type="component" value="Chromosome"/>
</dbReference>
<organism evidence="8 9">
    <name type="scientific">Streptococcus lutetiensis 033</name>
    <dbReference type="NCBI Taxonomy" id="1076934"/>
    <lineage>
        <taxon>Bacteria</taxon>
        <taxon>Bacillati</taxon>
        <taxon>Bacillota</taxon>
        <taxon>Bacilli</taxon>
        <taxon>Lactobacillales</taxon>
        <taxon>Streptococcaceae</taxon>
        <taxon>Streptococcus</taxon>
    </lineage>
</organism>
<feature type="transmembrane region" description="Helical" evidence="6">
    <location>
        <begin position="147"/>
        <end position="169"/>
    </location>
</feature>
<dbReference type="KEGG" id="slu:KE3_0814"/>
<comment type="similarity">
    <text evidence="6">Belongs to the TVP38/TMEM64 family.</text>
</comment>
<feature type="domain" description="VTT" evidence="7">
    <location>
        <begin position="78"/>
        <end position="194"/>
    </location>
</feature>
<dbReference type="PANTHER" id="PTHR12677">
    <property type="entry name" value="GOLGI APPARATUS MEMBRANE PROTEIN TVP38-RELATED"/>
    <property type="match status" value="1"/>
</dbReference>
<reference evidence="8 9" key="1">
    <citation type="journal article" date="2013" name="BMC Microbiol.">
        <title>Dynamics of fecal microbial communities in children with diarrhea of unknown etiology and genomic analysis of associated Streptococcus lutetiensis.</title>
        <authorList>
            <person name="Jin D."/>
            <person name="Chen C."/>
            <person name="Li L."/>
            <person name="Lu S."/>
            <person name="Li Z."/>
            <person name="Zhou Z."/>
            <person name="Jing H."/>
            <person name="Xu Y."/>
            <person name="Du P."/>
            <person name="Wang H."/>
            <person name="Xiong Y."/>
            <person name="Zheng H."/>
            <person name="Bai X."/>
            <person name="Sun H."/>
            <person name="Wang L."/>
            <person name="Ye C."/>
            <person name="Gottschalk M."/>
            <person name="Xu J."/>
        </authorList>
    </citation>
    <scope>NUCLEOTIDE SEQUENCE [LARGE SCALE GENOMIC DNA]</scope>
    <source>
        <strain evidence="8 9">033</strain>
    </source>
</reference>
<evidence type="ECO:0000256" key="1">
    <source>
        <dbReference type="ARBA" id="ARBA00004651"/>
    </source>
</evidence>
<feature type="transmembrane region" description="Helical" evidence="6">
    <location>
        <begin position="20"/>
        <end position="43"/>
    </location>
</feature>
<name>A0AB33AL31_9STRE</name>
<comment type="subcellular location">
    <subcellularLocation>
        <location evidence="1 6">Cell membrane</location>
        <topology evidence="1 6">Multi-pass membrane protein</topology>
    </subcellularLocation>
</comment>
<keyword evidence="4 6" id="KW-1133">Transmembrane helix</keyword>
<evidence type="ECO:0000256" key="4">
    <source>
        <dbReference type="ARBA" id="ARBA00022989"/>
    </source>
</evidence>
<evidence type="ECO:0000256" key="2">
    <source>
        <dbReference type="ARBA" id="ARBA00022475"/>
    </source>
</evidence>
<feature type="transmembrane region" description="Helical" evidence="6">
    <location>
        <begin position="98"/>
        <end position="118"/>
    </location>
</feature>
<keyword evidence="3 6" id="KW-0812">Transmembrane</keyword>
<evidence type="ECO:0000313" key="9">
    <source>
        <dbReference type="Proteomes" id="UP000015268"/>
    </source>
</evidence>
<evidence type="ECO:0000259" key="7">
    <source>
        <dbReference type="Pfam" id="PF09335"/>
    </source>
</evidence>
<evidence type="ECO:0000256" key="5">
    <source>
        <dbReference type="ARBA" id="ARBA00023136"/>
    </source>
</evidence>
<accession>A0AB33AL31</accession>
<dbReference type="EMBL" id="CP003025">
    <property type="protein sequence ID" value="AGS05317.1"/>
    <property type="molecule type" value="Genomic_DNA"/>
</dbReference>
<evidence type="ECO:0000256" key="3">
    <source>
        <dbReference type="ARBA" id="ARBA00022692"/>
    </source>
</evidence>
<sequence>MIRIMKMKIFDHYAFWQRLIKFLGVLALLGTFVLVIWFYHLGILNDSNALKDFVNQHSVCGPLVFILVQIFQVVFPVIPGGVTTVAGFLIFDPILAFFYNYVGIVIGSIILFILVRLYGRKFILLFVDEKTFYKYEAKLNTQNYENLFIICMLSPISPADIVVMITGLSHISLKRFTFIILLTKPISIISYSYIWIFGGNILKLLLGH</sequence>
<dbReference type="Pfam" id="PF09335">
    <property type="entry name" value="VTT_dom"/>
    <property type="match status" value="1"/>
</dbReference>
<feature type="transmembrane region" description="Helical" evidence="6">
    <location>
        <begin position="63"/>
        <end position="91"/>
    </location>
</feature>
<dbReference type="AlphaFoldDB" id="A0AB33AL31"/>
<proteinExistence type="inferred from homology"/>
<dbReference type="InterPro" id="IPR015414">
    <property type="entry name" value="TMEM64"/>
</dbReference>
<gene>
    <name evidence="8" type="ORF">KE3_0814</name>
</gene>
<dbReference type="GO" id="GO:0005886">
    <property type="term" value="C:plasma membrane"/>
    <property type="evidence" value="ECO:0007669"/>
    <property type="project" value="UniProtKB-SubCell"/>
</dbReference>
<protein>
    <recommendedName>
        <fullName evidence="6">TVP38/TMEM64 family membrane protein</fullName>
    </recommendedName>
</protein>
<keyword evidence="2 6" id="KW-1003">Cell membrane</keyword>
<keyword evidence="5 6" id="KW-0472">Membrane</keyword>
<feature type="transmembrane region" description="Helical" evidence="6">
    <location>
        <begin position="176"/>
        <end position="196"/>
    </location>
</feature>
<dbReference type="InterPro" id="IPR032816">
    <property type="entry name" value="VTT_dom"/>
</dbReference>
<dbReference type="PANTHER" id="PTHR12677:SF49">
    <property type="entry name" value="TVP38_TMEM64 FAMILY MEMBRANE PROTEIN"/>
    <property type="match status" value="1"/>
</dbReference>
<evidence type="ECO:0000256" key="6">
    <source>
        <dbReference type="RuleBase" id="RU366058"/>
    </source>
</evidence>
<evidence type="ECO:0000313" key="8">
    <source>
        <dbReference type="EMBL" id="AGS05317.1"/>
    </source>
</evidence>